<organism evidence="1">
    <name type="scientific">marine sediment metagenome</name>
    <dbReference type="NCBI Taxonomy" id="412755"/>
    <lineage>
        <taxon>unclassified sequences</taxon>
        <taxon>metagenomes</taxon>
        <taxon>ecological metagenomes</taxon>
    </lineage>
</organism>
<name>X1BVR0_9ZZZZ</name>
<comment type="caution">
    <text evidence="1">The sequence shown here is derived from an EMBL/GenBank/DDBJ whole genome shotgun (WGS) entry which is preliminary data.</text>
</comment>
<proteinExistence type="predicted"/>
<dbReference type="AlphaFoldDB" id="X1BVR0"/>
<evidence type="ECO:0000313" key="1">
    <source>
        <dbReference type="EMBL" id="GAG99130.1"/>
    </source>
</evidence>
<feature type="non-terminal residue" evidence="1">
    <location>
        <position position="84"/>
    </location>
</feature>
<dbReference type="EMBL" id="BART01026623">
    <property type="protein sequence ID" value="GAG99130.1"/>
    <property type="molecule type" value="Genomic_DNA"/>
</dbReference>
<accession>X1BVR0</accession>
<gene>
    <name evidence="1" type="ORF">S01H4_47428</name>
</gene>
<reference evidence="1" key="1">
    <citation type="journal article" date="2014" name="Front. Microbiol.">
        <title>High frequency of phylogenetically diverse reductive dehalogenase-homologous genes in deep subseafloor sedimentary metagenomes.</title>
        <authorList>
            <person name="Kawai M."/>
            <person name="Futagami T."/>
            <person name="Toyoda A."/>
            <person name="Takaki Y."/>
            <person name="Nishi S."/>
            <person name="Hori S."/>
            <person name="Arai W."/>
            <person name="Tsubouchi T."/>
            <person name="Morono Y."/>
            <person name="Uchiyama I."/>
            <person name="Ito T."/>
            <person name="Fujiyama A."/>
            <person name="Inagaki F."/>
            <person name="Takami H."/>
        </authorList>
    </citation>
    <scope>NUCLEOTIDE SEQUENCE</scope>
    <source>
        <strain evidence="1">Expedition CK06-06</strain>
    </source>
</reference>
<sequence length="84" mass="9688">MRILFIDQNFGPKFLGGGFKSNYAIINEFVKNPEFNVSVLASKMDSYIKKKNFSAKPLYPILKTPLKKLNSLIKYFGINQYFSI</sequence>
<protein>
    <submittedName>
        <fullName evidence="1">Uncharacterized protein</fullName>
    </submittedName>
</protein>